<evidence type="ECO:0000313" key="8">
    <source>
        <dbReference type="Proteomes" id="UP001642483"/>
    </source>
</evidence>
<evidence type="ECO:0000256" key="2">
    <source>
        <dbReference type="ARBA" id="ARBA00022692"/>
    </source>
</evidence>
<keyword evidence="4 5" id="KW-0472">Membrane</keyword>
<keyword evidence="2 5" id="KW-0812">Transmembrane</keyword>
<feature type="transmembrane region" description="Helical" evidence="5">
    <location>
        <begin position="67"/>
        <end position="91"/>
    </location>
</feature>
<dbReference type="Pfam" id="PF01490">
    <property type="entry name" value="Aa_trans"/>
    <property type="match status" value="1"/>
</dbReference>
<evidence type="ECO:0000256" key="4">
    <source>
        <dbReference type="ARBA" id="ARBA00023136"/>
    </source>
</evidence>
<keyword evidence="3 5" id="KW-1133">Transmembrane helix</keyword>
<feature type="transmembrane region" description="Helical" evidence="5">
    <location>
        <begin position="456"/>
        <end position="480"/>
    </location>
</feature>
<dbReference type="InterPro" id="IPR013057">
    <property type="entry name" value="AA_transpt_TM"/>
</dbReference>
<evidence type="ECO:0000256" key="5">
    <source>
        <dbReference type="SAM" id="Phobius"/>
    </source>
</evidence>
<name>A0ABP0EXW6_CLALP</name>
<feature type="transmembrane region" description="Helical" evidence="5">
    <location>
        <begin position="353"/>
        <end position="373"/>
    </location>
</feature>
<feature type="transmembrane region" description="Helical" evidence="5">
    <location>
        <begin position="157"/>
        <end position="178"/>
    </location>
</feature>
<organism evidence="7 8">
    <name type="scientific">Clavelina lepadiformis</name>
    <name type="common">Light-bulb sea squirt</name>
    <name type="synonym">Ascidia lepadiformis</name>
    <dbReference type="NCBI Taxonomy" id="159417"/>
    <lineage>
        <taxon>Eukaryota</taxon>
        <taxon>Metazoa</taxon>
        <taxon>Chordata</taxon>
        <taxon>Tunicata</taxon>
        <taxon>Ascidiacea</taxon>
        <taxon>Aplousobranchia</taxon>
        <taxon>Clavelinidae</taxon>
        <taxon>Clavelina</taxon>
    </lineage>
</organism>
<feature type="transmembrane region" description="Helical" evidence="5">
    <location>
        <begin position="185"/>
        <end position="206"/>
    </location>
</feature>
<dbReference type="PANTHER" id="PTHR22950">
    <property type="entry name" value="AMINO ACID TRANSPORTER"/>
    <property type="match status" value="1"/>
</dbReference>
<evidence type="ECO:0000259" key="6">
    <source>
        <dbReference type="Pfam" id="PF01490"/>
    </source>
</evidence>
<proteinExistence type="predicted"/>
<feature type="transmembrane region" description="Helical" evidence="5">
    <location>
        <begin position="311"/>
        <end position="333"/>
    </location>
</feature>
<evidence type="ECO:0000313" key="7">
    <source>
        <dbReference type="EMBL" id="CAK8672323.1"/>
    </source>
</evidence>
<feature type="transmembrane region" description="Helical" evidence="5">
    <location>
        <begin position="420"/>
        <end position="444"/>
    </location>
</feature>
<feature type="domain" description="Amino acid transporter transmembrane" evidence="6">
    <location>
        <begin position="38"/>
        <end position="476"/>
    </location>
</feature>
<dbReference type="PANTHER" id="PTHR22950:SF702">
    <property type="entry name" value="AMINO ACID TRANSPORTER PROTEIN"/>
    <property type="match status" value="1"/>
</dbReference>
<dbReference type="EMBL" id="CAWYQH010000001">
    <property type="protein sequence ID" value="CAK8672323.1"/>
    <property type="molecule type" value="Genomic_DNA"/>
</dbReference>
<sequence length="481" mass="53088">MSKIEKKYTKGSFSKGRPSQEELTILRERRMSQYEGKTASMPLCIFNLMNAILGSGILGLANAVANLGIALFTGMLVAVAVLAFNSIRLLIEMCDYTGNSSYEAIGKAAFGLGGKVVTILNIFIHTMGAMCSFLFIVKYELPEVIRVLVGAGPCDEAWYLNGDILTIMVTVIIIMPLAAARNIGFLGYTSGFAMACMIFFTGVIIAERWIIPCPIRNNTIEISTNTSDDAVGVTEDYHNHNETCSSQTSDIHREFEEGLAHQTCDAKIITWNSLSAYAIPTMVFAFQCHASVLPIYTELTNPTAKRMHKVAVISILNVFVLYFLAALFGYLTFYSAVGPELLLMYSAYDPTNIVILISRLMVLCCVIFSTPLLHYPARKSLIMLFFENKPFSWITHLGIMIVLLTTTNILVIYVPTIREVFGFAGATCASMLVIILPSLFYLRLGPGPLLSSRKLVPLFLVIIGFGFMVMSMALIIMGWIK</sequence>
<feature type="transmembrane region" description="Helical" evidence="5">
    <location>
        <begin position="393"/>
        <end position="414"/>
    </location>
</feature>
<dbReference type="Proteomes" id="UP001642483">
    <property type="component" value="Unassembled WGS sequence"/>
</dbReference>
<keyword evidence="8" id="KW-1185">Reference proteome</keyword>
<gene>
    <name evidence="7" type="ORF">CVLEPA_LOCUS1283</name>
</gene>
<comment type="subcellular location">
    <subcellularLocation>
        <location evidence="1">Membrane</location>
        <topology evidence="1">Multi-pass membrane protein</topology>
    </subcellularLocation>
</comment>
<evidence type="ECO:0000256" key="3">
    <source>
        <dbReference type="ARBA" id="ARBA00022989"/>
    </source>
</evidence>
<reference evidence="7 8" key="1">
    <citation type="submission" date="2024-02" db="EMBL/GenBank/DDBJ databases">
        <authorList>
            <person name="Daric V."/>
            <person name="Darras S."/>
        </authorList>
    </citation>
    <scope>NUCLEOTIDE SEQUENCE [LARGE SCALE GENOMIC DNA]</scope>
</reference>
<comment type="caution">
    <text evidence="7">The sequence shown here is derived from an EMBL/GenBank/DDBJ whole genome shotgun (WGS) entry which is preliminary data.</text>
</comment>
<protein>
    <recommendedName>
        <fullName evidence="6">Amino acid transporter transmembrane domain-containing protein</fullName>
    </recommendedName>
</protein>
<accession>A0ABP0EXW6</accession>
<feature type="transmembrane region" description="Helical" evidence="5">
    <location>
        <begin position="112"/>
        <end position="137"/>
    </location>
</feature>
<evidence type="ECO:0000256" key="1">
    <source>
        <dbReference type="ARBA" id="ARBA00004141"/>
    </source>
</evidence>
<feature type="transmembrane region" description="Helical" evidence="5">
    <location>
        <begin position="39"/>
        <end position="61"/>
    </location>
</feature>